<reference evidence="3 4" key="1">
    <citation type="submission" date="2017-04" db="EMBL/GenBank/DDBJ databases">
        <title>Genome sequencing of [Candida] sorbophila.</title>
        <authorList>
            <person name="Ahn J.O."/>
        </authorList>
    </citation>
    <scope>NUCLEOTIDE SEQUENCE [LARGE SCALE GENOMIC DNA]</scope>
    <source>
        <strain evidence="3 4">DS02</strain>
    </source>
</reference>
<dbReference type="RefSeq" id="XP_024664885.1">
    <property type="nucleotide sequence ID" value="XM_024809117.1"/>
</dbReference>
<dbReference type="GO" id="GO:0009395">
    <property type="term" value="P:phospholipid catabolic process"/>
    <property type="evidence" value="ECO:0007669"/>
    <property type="project" value="TreeGrafter"/>
</dbReference>
<dbReference type="AlphaFoldDB" id="A0A2T0FIX7"/>
<evidence type="ECO:0000313" key="4">
    <source>
        <dbReference type="Proteomes" id="UP000238350"/>
    </source>
</evidence>
<proteinExistence type="predicted"/>
<feature type="signal peptide" evidence="2">
    <location>
        <begin position="1"/>
        <end position="18"/>
    </location>
</feature>
<comment type="caution">
    <text evidence="3">The sequence shown here is derived from an EMBL/GenBank/DDBJ whole genome shotgun (WGS) entry which is preliminary data.</text>
</comment>
<dbReference type="EMBL" id="NDIQ01000021">
    <property type="protein sequence ID" value="PRT54940.1"/>
    <property type="molecule type" value="Genomic_DNA"/>
</dbReference>
<protein>
    <submittedName>
        <fullName evidence="3">Putative acid phosphatase</fullName>
    </submittedName>
</protein>
<dbReference type="Proteomes" id="UP000238350">
    <property type="component" value="Unassembled WGS sequence"/>
</dbReference>
<evidence type="ECO:0000313" key="3">
    <source>
        <dbReference type="EMBL" id="PRT54940.1"/>
    </source>
</evidence>
<keyword evidence="4" id="KW-1185">Reference proteome</keyword>
<accession>A0A2T0FIX7</accession>
<dbReference type="PANTHER" id="PTHR31956:SF15">
    <property type="entry name" value="ACID PHOSPHATASE PHOA"/>
    <property type="match status" value="1"/>
</dbReference>
<dbReference type="STRING" id="45607.A0A2T0FIX7"/>
<organism evidence="3 4">
    <name type="scientific">Wickerhamiella sorbophila</name>
    <dbReference type="NCBI Taxonomy" id="45607"/>
    <lineage>
        <taxon>Eukaryota</taxon>
        <taxon>Fungi</taxon>
        <taxon>Dikarya</taxon>
        <taxon>Ascomycota</taxon>
        <taxon>Saccharomycotina</taxon>
        <taxon>Dipodascomycetes</taxon>
        <taxon>Dipodascales</taxon>
        <taxon>Trichomonascaceae</taxon>
        <taxon>Wickerhamiella</taxon>
    </lineage>
</organism>
<gene>
    <name evidence="3" type="ORF">B9G98_02560</name>
</gene>
<evidence type="ECO:0000256" key="1">
    <source>
        <dbReference type="ARBA" id="ARBA00022801"/>
    </source>
</evidence>
<dbReference type="OrthoDB" id="5135119at2759"/>
<evidence type="ECO:0000256" key="2">
    <source>
        <dbReference type="SAM" id="SignalP"/>
    </source>
</evidence>
<dbReference type="GO" id="GO:0016788">
    <property type="term" value="F:hydrolase activity, acting on ester bonds"/>
    <property type="evidence" value="ECO:0007669"/>
    <property type="project" value="InterPro"/>
</dbReference>
<keyword evidence="2" id="KW-0732">Signal</keyword>
<dbReference type="PANTHER" id="PTHR31956">
    <property type="entry name" value="NON-SPECIFIC PHOSPHOLIPASE C4-RELATED"/>
    <property type="match status" value="1"/>
</dbReference>
<sequence length="392" mass="44127">MKASIALSVSALAAGALAAPRNFTTIQPTGYFDPAAATAVQTTYPKYHHTVKGRLVDHMWHIVLDSADFDDAAANEDLQALAKEGILLTNYYALTHPAQPNYLGMVGGDTFGLTNDSFVALPKNISTLAECFEDQRVMWAQYTEDQPFTAYDGWEYRTPGTPDDSPAQYSRAKNPFVAFDSVMSSVKRFVNLKSLKSFYNEQESGHIAQWLMIRPNTINDGSNSNLSTAAKWARDFLEPYISSKKEYHRKLFVLTFAHAATEDAPNRVYTLLLGDIPKKHRGTTDSMYYDHYSIASTTVANYDLPTLGRHDCRSNVFALVNKKCHFHNTNRTIDPSDNYNSQRNTGWLSSTEVPLPIPNLNCKGAGRKYVPTKVKKTWRKASYSYYQWVVNY</sequence>
<keyword evidence="1" id="KW-0378">Hydrolase</keyword>
<dbReference type="InterPro" id="IPR007312">
    <property type="entry name" value="Phosphoesterase"/>
</dbReference>
<dbReference type="Pfam" id="PF04185">
    <property type="entry name" value="Phosphoesterase"/>
    <property type="match status" value="1"/>
</dbReference>
<feature type="chain" id="PRO_5015492776" evidence="2">
    <location>
        <begin position="19"/>
        <end position="392"/>
    </location>
</feature>
<dbReference type="GeneID" id="36516308"/>
<name>A0A2T0FIX7_9ASCO</name>